<feature type="chain" id="PRO_5040227930" evidence="1">
    <location>
        <begin position="19"/>
        <end position="126"/>
    </location>
</feature>
<evidence type="ECO:0000256" key="1">
    <source>
        <dbReference type="SAM" id="SignalP"/>
    </source>
</evidence>
<evidence type="ECO:0000313" key="3">
    <source>
        <dbReference type="Proteomes" id="UP001153714"/>
    </source>
</evidence>
<dbReference type="Proteomes" id="UP001153714">
    <property type="component" value="Chromosome 8"/>
</dbReference>
<dbReference type="OrthoDB" id="6625994at2759"/>
<dbReference type="Gene3D" id="1.10.2080.10">
    <property type="entry name" value="Insect odorant-binding protein A10/Ejaculatory bulb-specific protein 3"/>
    <property type="match status" value="1"/>
</dbReference>
<dbReference type="AlphaFoldDB" id="A0A9N9WLL2"/>
<name>A0A9N9WLL2_9NEOP</name>
<dbReference type="Pfam" id="PF03392">
    <property type="entry name" value="OS-D"/>
    <property type="match status" value="1"/>
</dbReference>
<dbReference type="InterPro" id="IPR036682">
    <property type="entry name" value="OS_D_A10/PebIII_sf"/>
</dbReference>
<keyword evidence="1" id="KW-0732">Signal</keyword>
<accession>A0A9N9WLL2</accession>
<dbReference type="InterPro" id="IPR005055">
    <property type="entry name" value="A10/PebIII"/>
</dbReference>
<dbReference type="PANTHER" id="PTHR11257">
    <property type="entry name" value="CHEMOSENSORY PROTEIN-RELATED"/>
    <property type="match status" value="1"/>
</dbReference>
<proteinExistence type="predicted"/>
<evidence type="ECO:0000313" key="2">
    <source>
        <dbReference type="EMBL" id="CAG9795817.1"/>
    </source>
</evidence>
<reference evidence="2" key="2">
    <citation type="submission" date="2022-10" db="EMBL/GenBank/DDBJ databases">
        <authorList>
            <consortium name="ENA_rothamsted_submissions"/>
            <consortium name="culmorum"/>
            <person name="King R."/>
        </authorList>
    </citation>
    <scope>NUCLEOTIDE SEQUENCE</scope>
</reference>
<keyword evidence="3" id="KW-1185">Reference proteome</keyword>
<sequence length="126" mass="14518">MKSLSVLCLLVVVAVVSGRPEQYTNKYDNVNLDEILSNRRLLVPYLKCVLAQGKCSPDGKELRSHIREALENYCAKCTDVQKTSTRKVIGHLINHEQEYWQKLVDKYDPEKKYVKKYEDELTAAKA</sequence>
<dbReference type="SUPFAM" id="SSF100910">
    <property type="entry name" value="Chemosensory protein Csp2"/>
    <property type="match status" value="1"/>
</dbReference>
<dbReference type="EMBL" id="OU893339">
    <property type="protein sequence ID" value="CAG9795817.1"/>
    <property type="molecule type" value="Genomic_DNA"/>
</dbReference>
<gene>
    <name evidence="2" type="ORF">DIATSA_LOCUS13056</name>
</gene>
<feature type="signal peptide" evidence="1">
    <location>
        <begin position="1"/>
        <end position="18"/>
    </location>
</feature>
<protein>
    <submittedName>
        <fullName evidence="2">Uncharacterized protein</fullName>
    </submittedName>
</protein>
<reference evidence="2" key="1">
    <citation type="submission" date="2021-12" db="EMBL/GenBank/DDBJ databases">
        <authorList>
            <person name="King R."/>
        </authorList>
    </citation>
    <scope>NUCLEOTIDE SEQUENCE</scope>
</reference>
<dbReference type="PANTHER" id="PTHR11257:SF12">
    <property type="entry name" value="EJACULATORY BULB-SPECIFIC PROTEIN 3-RELATED"/>
    <property type="match status" value="1"/>
</dbReference>
<organism evidence="2 3">
    <name type="scientific">Diatraea saccharalis</name>
    <name type="common">sugarcane borer</name>
    <dbReference type="NCBI Taxonomy" id="40085"/>
    <lineage>
        <taxon>Eukaryota</taxon>
        <taxon>Metazoa</taxon>
        <taxon>Ecdysozoa</taxon>
        <taxon>Arthropoda</taxon>
        <taxon>Hexapoda</taxon>
        <taxon>Insecta</taxon>
        <taxon>Pterygota</taxon>
        <taxon>Neoptera</taxon>
        <taxon>Endopterygota</taxon>
        <taxon>Lepidoptera</taxon>
        <taxon>Glossata</taxon>
        <taxon>Ditrysia</taxon>
        <taxon>Pyraloidea</taxon>
        <taxon>Crambidae</taxon>
        <taxon>Crambinae</taxon>
        <taxon>Diatraea</taxon>
    </lineage>
</organism>